<keyword evidence="5" id="KW-0805">Transcription regulation</keyword>
<dbReference type="EMBL" id="KN832881">
    <property type="protein sequence ID" value="KIM98104.1"/>
    <property type="molecule type" value="Genomic_DNA"/>
</dbReference>
<sequence length="329" mass="37439">MRHNLLPRAFLLPFFLGPLAIPPSSPKSILPLRQVVIAAGEPEKYSENGRLYHSFRKGKYMLPCDEAEMDRMDIFHKFFTVARQDRLHSIPFTGPYERGPRILDLGTGTGIWAIDMGDKYPTAEILGVDLSLEQPTIRQDIESPWIGWGESSWDLIHMRMLDGSITSWLDIYQKIYDHLRPGSGCLEHVEIDMAPRSEDGALLANSKLANWHRLVSDAIERAYRPLAYKTDTQGLLATRGFVDIQEQIIKIPLNSWPADPEQKDVGRWYNVAFAQGLEAMSLAPLTRMYNWEPAAVVKLCSEVKQEIGSKKFRAYCNMHIWTARRPAAA</sequence>
<feature type="signal peptide" evidence="10">
    <location>
        <begin position="1"/>
        <end position="20"/>
    </location>
</feature>
<keyword evidence="2" id="KW-0489">Methyltransferase</keyword>
<reference evidence="11 12" key="1">
    <citation type="submission" date="2014-04" db="EMBL/GenBank/DDBJ databases">
        <authorList>
            <consortium name="DOE Joint Genome Institute"/>
            <person name="Kuo A."/>
            <person name="Martino E."/>
            <person name="Perotto S."/>
            <person name="Kohler A."/>
            <person name="Nagy L.G."/>
            <person name="Floudas D."/>
            <person name="Copeland A."/>
            <person name="Barry K.W."/>
            <person name="Cichocki N."/>
            <person name="Veneault-Fourrey C."/>
            <person name="LaButti K."/>
            <person name="Lindquist E.A."/>
            <person name="Lipzen A."/>
            <person name="Lundell T."/>
            <person name="Morin E."/>
            <person name="Murat C."/>
            <person name="Sun H."/>
            <person name="Tunlid A."/>
            <person name="Henrissat B."/>
            <person name="Grigoriev I.V."/>
            <person name="Hibbett D.S."/>
            <person name="Martin F."/>
            <person name="Nordberg H.P."/>
            <person name="Cantor M.N."/>
            <person name="Hua S.X."/>
        </authorList>
    </citation>
    <scope>NUCLEOTIDE SEQUENCE [LARGE SCALE GENOMIC DNA]</scope>
    <source>
        <strain evidence="11 12">Zn</strain>
    </source>
</reference>
<name>A0A0C3H451_OIDMZ</name>
<feature type="chain" id="PRO_5002165165" description="Methyltransferase LaeA" evidence="10">
    <location>
        <begin position="21"/>
        <end position="329"/>
    </location>
</feature>
<keyword evidence="7" id="KW-0539">Nucleus</keyword>
<comment type="similarity">
    <text evidence="8">Belongs to the methyltransferase superfamily. LaeA methyltransferase family.</text>
</comment>
<evidence type="ECO:0000256" key="4">
    <source>
        <dbReference type="ARBA" id="ARBA00022691"/>
    </source>
</evidence>
<dbReference type="Proteomes" id="UP000054321">
    <property type="component" value="Unassembled WGS sequence"/>
</dbReference>
<evidence type="ECO:0000256" key="8">
    <source>
        <dbReference type="ARBA" id="ARBA00038158"/>
    </source>
</evidence>
<evidence type="ECO:0008006" key="13">
    <source>
        <dbReference type="Google" id="ProtNLM"/>
    </source>
</evidence>
<dbReference type="InterPro" id="IPR029063">
    <property type="entry name" value="SAM-dependent_MTases_sf"/>
</dbReference>
<reference evidence="12" key="2">
    <citation type="submission" date="2015-01" db="EMBL/GenBank/DDBJ databases">
        <title>Evolutionary Origins and Diversification of the Mycorrhizal Mutualists.</title>
        <authorList>
            <consortium name="DOE Joint Genome Institute"/>
            <consortium name="Mycorrhizal Genomics Consortium"/>
            <person name="Kohler A."/>
            <person name="Kuo A."/>
            <person name="Nagy L.G."/>
            <person name="Floudas D."/>
            <person name="Copeland A."/>
            <person name="Barry K.W."/>
            <person name="Cichocki N."/>
            <person name="Veneault-Fourrey C."/>
            <person name="LaButti K."/>
            <person name="Lindquist E.A."/>
            <person name="Lipzen A."/>
            <person name="Lundell T."/>
            <person name="Morin E."/>
            <person name="Murat C."/>
            <person name="Riley R."/>
            <person name="Ohm R."/>
            <person name="Sun H."/>
            <person name="Tunlid A."/>
            <person name="Henrissat B."/>
            <person name="Grigoriev I.V."/>
            <person name="Hibbett D.S."/>
            <person name="Martin F."/>
        </authorList>
    </citation>
    <scope>NUCLEOTIDE SEQUENCE [LARGE SCALE GENOMIC DNA]</scope>
    <source>
        <strain evidence="12">Zn</strain>
    </source>
</reference>
<proteinExistence type="inferred from homology"/>
<dbReference type="InParanoid" id="A0A0C3H451"/>
<dbReference type="GO" id="GO:0005634">
    <property type="term" value="C:nucleus"/>
    <property type="evidence" value="ECO:0007669"/>
    <property type="project" value="UniProtKB-SubCell"/>
</dbReference>
<evidence type="ECO:0000256" key="9">
    <source>
        <dbReference type="ARBA" id="ARBA00047870"/>
    </source>
</evidence>
<dbReference type="STRING" id="913774.A0A0C3H451"/>
<evidence type="ECO:0000256" key="5">
    <source>
        <dbReference type="ARBA" id="ARBA00023015"/>
    </source>
</evidence>
<accession>A0A0C3H451</accession>
<evidence type="ECO:0000256" key="2">
    <source>
        <dbReference type="ARBA" id="ARBA00022603"/>
    </source>
</evidence>
<dbReference type="OrthoDB" id="2013972at2759"/>
<evidence type="ECO:0000256" key="1">
    <source>
        <dbReference type="ARBA" id="ARBA00004123"/>
    </source>
</evidence>
<dbReference type="PANTHER" id="PTHR43591">
    <property type="entry name" value="METHYLTRANSFERASE"/>
    <property type="match status" value="1"/>
</dbReference>
<dbReference type="SUPFAM" id="SSF53335">
    <property type="entry name" value="S-adenosyl-L-methionine-dependent methyltransferases"/>
    <property type="match status" value="1"/>
</dbReference>
<evidence type="ECO:0000313" key="11">
    <source>
        <dbReference type="EMBL" id="KIM98104.1"/>
    </source>
</evidence>
<keyword evidence="10" id="KW-0732">Signal</keyword>
<dbReference type="Pfam" id="PF13489">
    <property type="entry name" value="Methyltransf_23"/>
    <property type="match status" value="1"/>
</dbReference>
<dbReference type="GO" id="GO:0008168">
    <property type="term" value="F:methyltransferase activity"/>
    <property type="evidence" value="ECO:0007669"/>
    <property type="project" value="UniProtKB-KW"/>
</dbReference>
<evidence type="ECO:0000256" key="10">
    <source>
        <dbReference type="SAM" id="SignalP"/>
    </source>
</evidence>
<keyword evidence="6" id="KW-0804">Transcription</keyword>
<keyword evidence="3" id="KW-0808">Transferase</keyword>
<comment type="catalytic activity">
    <reaction evidence="9">
        <text>L-methionyl-[protein] + S-adenosyl-L-methionine = S-methyl-L-methionyl-[protein] + S-adenosyl-L-homocysteine</text>
        <dbReference type="Rhea" id="RHEA:60560"/>
        <dbReference type="Rhea" id="RHEA-COMP:12313"/>
        <dbReference type="Rhea" id="RHEA-COMP:15592"/>
        <dbReference type="ChEBI" id="CHEBI:16044"/>
        <dbReference type="ChEBI" id="CHEBI:57856"/>
        <dbReference type="ChEBI" id="CHEBI:59789"/>
        <dbReference type="ChEBI" id="CHEBI:142742"/>
    </reaction>
    <physiologicalReaction direction="left-to-right" evidence="9">
        <dbReference type="Rhea" id="RHEA:60561"/>
    </physiologicalReaction>
</comment>
<protein>
    <recommendedName>
        <fullName evidence="13">Methyltransferase LaeA</fullName>
    </recommendedName>
</protein>
<evidence type="ECO:0000256" key="6">
    <source>
        <dbReference type="ARBA" id="ARBA00023163"/>
    </source>
</evidence>
<evidence type="ECO:0000256" key="7">
    <source>
        <dbReference type="ARBA" id="ARBA00023242"/>
    </source>
</evidence>
<evidence type="ECO:0000313" key="12">
    <source>
        <dbReference type="Proteomes" id="UP000054321"/>
    </source>
</evidence>
<keyword evidence="4" id="KW-0949">S-adenosyl-L-methionine</keyword>
<organism evidence="11 12">
    <name type="scientific">Oidiodendron maius (strain Zn)</name>
    <dbReference type="NCBI Taxonomy" id="913774"/>
    <lineage>
        <taxon>Eukaryota</taxon>
        <taxon>Fungi</taxon>
        <taxon>Dikarya</taxon>
        <taxon>Ascomycota</taxon>
        <taxon>Pezizomycotina</taxon>
        <taxon>Leotiomycetes</taxon>
        <taxon>Leotiomycetes incertae sedis</taxon>
        <taxon>Myxotrichaceae</taxon>
        <taxon>Oidiodendron</taxon>
    </lineage>
</organism>
<dbReference type="PANTHER" id="PTHR43591:SF30">
    <property type="entry name" value="PROTEIN-METHIONINE METHYLTRANSFERASE LAEA"/>
    <property type="match status" value="1"/>
</dbReference>
<dbReference type="HOGENOM" id="CLU_010595_2_0_1"/>
<dbReference type="AlphaFoldDB" id="A0A0C3H451"/>
<dbReference type="CDD" id="cd02440">
    <property type="entry name" value="AdoMet_MTases"/>
    <property type="match status" value="1"/>
</dbReference>
<gene>
    <name evidence="11" type="ORF">OIDMADRAFT_105529</name>
</gene>
<keyword evidence="12" id="KW-1185">Reference proteome</keyword>
<evidence type="ECO:0000256" key="3">
    <source>
        <dbReference type="ARBA" id="ARBA00022679"/>
    </source>
</evidence>
<dbReference type="Gene3D" id="3.40.50.150">
    <property type="entry name" value="Vaccinia Virus protein VP39"/>
    <property type="match status" value="1"/>
</dbReference>
<comment type="subcellular location">
    <subcellularLocation>
        <location evidence="1">Nucleus</location>
    </subcellularLocation>
</comment>
<dbReference type="GO" id="GO:0032259">
    <property type="term" value="P:methylation"/>
    <property type="evidence" value="ECO:0007669"/>
    <property type="project" value="UniProtKB-KW"/>
</dbReference>